<evidence type="ECO:0000256" key="3">
    <source>
        <dbReference type="ARBA" id="ARBA00022771"/>
    </source>
</evidence>
<protein>
    <submittedName>
        <fullName evidence="6">Uncharacterized protein</fullName>
    </submittedName>
</protein>
<keyword evidence="3" id="KW-0863">Zinc-finger</keyword>
<evidence type="ECO:0000313" key="6">
    <source>
        <dbReference type="EMBL" id="KAK3511276.1"/>
    </source>
</evidence>
<evidence type="ECO:0000256" key="2">
    <source>
        <dbReference type="ARBA" id="ARBA00022723"/>
    </source>
</evidence>
<evidence type="ECO:0000256" key="5">
    <source>
        <dbReference type="ARBA" id="ARBA00023242"/>
    </source>
</evidence>
<name>A0AAE0UMI0_9TELE</name>
<dbReference type="SUPFAM" id="SSF53098">
    <property type="entry name" value="Ribonuclease H-like"/>
    <property type="match status" value="1"/>
</dbReference>
<dbReference type="PANTHER" id="PTHR46481">
    <property type="entry name" value="ZINC FINGER BED DOMAIN-CONTAINING PROTEIN 4"/>
    <property type="match status" value="1"/>
</dbReference>
<gene>
    <name evidence="6" type="ORF">QTP70_034777</name>
</gene>
<dbReference type="PANTHER" id="PTHR46481:SF10">
    <property type="entry name" value="ZINC FINGER BED DOMAIN-CONTAINING PROTEIN 39"/>
    <property type="match status" value="1"/>
</dbReference>
<dbReference type="AlphaFoldDB" id="A0AAE0UMI0"/>
<dbReference type="GO" id="GO:0008270">
    <property type="term" value="F:zinc ion binding"/>
    <property type="evidence" value="ECO:0007669"/>
    <property type="project" value="UniProtKB-KW"/>
</dbReference>
<accession>A0AAE0UMI0</accession>
<organism evidence="6 7">
    <name type="scientific">Hemibagrus guttatus</name>
    <dbReference type="NCBI Taxonomy" id="175788"/>
    <lineage>
        <taxon>Eukaryota</taxon>
        <taxon>Metazoa</taxon>
        <taxon>Chordata</taxon>
        <taxon>Craniata</taxon>
        <taxon>Vertebrata</taxon>
        <taxon>Euteleostomi</taxon>
        <taxon>Actinopterygii</taxon>
        <taxon>Neopterygii</taxon>
        <taxon>Teleostei</taxon>
        <taxon>Ostariophysi</taxon>
        <taxon>Siluriformes</taxon>
        <taxon>Bagridae</taxon>
        <taxon>Hemibagrus</taxon>
    </lineage>
</organism>
<dbReference type="GO" id="GO:0005634">
    <property type="term" value="C:nucleus"/>
    <property type="evidence" value="ECO:0007669"/>
    <property type="project" value="UniProtKB-SubCell"/>
</dbReference>
<keyword evidence="5" id="KW-0539">Nucleus</keyword>
<comment type="caution">
    <text evidence="6">The sequence shown here is derived from an EMBL/GenBank/DDBJ whole genome shotgun (WGS) entry which is preliminary data.</text>
</comment>
<keyword evidence="2" id="KW-0479">Metal-binding</keyword>
<keyword evidence="7" id="KW-1185">Reference proteome</keyword>
<comment type="subcellular location">
    <subcellularLocation>
        <location evidence="1">Nucleus</location>
    </subcellularLocation>
</comment>
<reference evidence="6" key="1">
    <citation type="submission" date="2023-06" db="EMBL/GenBank/DDBJ databases">
        <title>Male Hemibagrus guttatus genome.</title>
        <authorList>
            <person name="Bian C."/>
        </authorList>
    </citation>
    <scope>NUCLEOTIDE SEQUENCE</scope>
    <source>
        <strain evidence="6">Male_cb2023</strain>
        <tissue evidence="6">Muscle</tissue>
    </source>
</reference>
<evidence type="ECO:0000256" key="4">
    <source>
        <dbReference type="ARBA" id="ARBA00022833"/>
    </source>
</evidence>
<sequence>MLDETYSRVLTKIKSQVTKDKAPIMAFTTDCWSGAKESLMSLTVHFISEDWTRRQVVLNVKPMIVSHSASYIQETFLNMFGDWDIATEHVVLVLRNGGANMVKGMRLAELPDLSCTAHTLQLIVNEGLSSQRAVLDIIAILKSCATHIGHSVLAKQRLRAIQEEVGVPVHNNIQTVPTRWKSMLHMLQRMYEQRRAVNVYTGEHGHISCLSASQWNIVCNLTDTLVPIEEVTMEMSNSESSAACIIPSVSVLKLMLWEEGPVLSRQAYHAPWPEKVDLLDAILLPKAIA</sequence>
<keyword evidence="4" id="KW-0862">Zinc</keyword>
<evidence type="ECO:0000256" key="1">
    <source>
        <dbReference type="ARBA" id="ARBA00004123"/>
    </source>
</evidence>
<dbReference type="InterPro" id="IPR052035">
    <property type="entry name" value="ZnF_BED_domain_contain"/>
</dbReference>
<dbReference type="InterPro" id="IPR012337">
    <property type="entry name" value="RNaseH-like_sf"/>
</dbReference>
<feature type="non-terminal residue" evidence="6">
    <location>
        <position position="1"/>
    </location>
</feature>
<proteinExistence type="predicted"/>
<dbReference type="EMBL" id="JAUCMX010000025">
    <property type="protein sequence ID" value="KAK3511276.1"/>
    <property type="molecule type" value="Genomic_DNA"/>
</dbReference>
<dbReference type="Proteomes" id="UP001274896">
    <property type="component" value="Unassembled WGS sequence"/>
</dbReference>
<evidence type="ECO:0000313" key="7">
    <source>
        <dbReference type="Proteomes" id="UP001274896"/>
    </source>
</evidence>